<keyword evidence="3" id="KW-0408">Iron</keyword>
<organism evidence="7 8">
    <name type="scientific">Pseudoduganella dura</name>
    <dbReference type="NCBI Taxonomy" id="321982"/>
    <lineage>
        <taxon>Bacteria</taxon>
        <taxon>Pseudomonadati</taxon>
        <taxon>Pseudomonadota</taxon>
        <taxon>Betaproteobacteria</taxon>
        <taxon>Burkholderiales</taxon>
        <taxon>Oxalobacteraceae</taxon>
        <taxon>Telluria group</taxon>
        <taxon>Pseudoduganella</taxon>
    </lineage>
</organism>
<evidence type="ECO:0000256" key="1">
    <source>
        <dbReference type="ARBA" id="ARBA00022714"/>
    </source>
</evidence>
<dbReference type="PROSITE" id="PS51296">
    <property type="entry name" value="RIESKE"/>
    <property type="match status" value="1"/>
</dbReference>
<evidence type="ECO:0000313" key="7">
    <source>
        <dbReference type="EMBL" id="MUI14682.1"/>
    </source>
</evidence>
<keyword evidence="2" id="KW-0479">Metal-binding</keyword>
<feature type="domain" description="Rieske" evidence="6">
    <location>
        <begin position="35"/>
        <end position="141"/>
    </location>
</feature>
<dbReference type="InterPro" id="IPR036922">
    <property type="entry name" value="Rieske_2Fe-2S_sf"/>
</dbReference>
<dbReference type="EMBL" id="WNWM01000002">
    <property type="protein sequence ID" value="MUI14682.1"/>
    <property type="molecule type" value="Genomic_DNA"/>
</dbReference>
<dbReference type="InterPro" id="IPR017941">
    <property type="entry name" value="Rieske_2Fe-2S"/>
</dbReference>
<sequence length="154" mass="16452">MRGWAPTPDGHVPDSTDTHIEGRRQARGPAVSTDILICAADAVAEGGKGIRFAVLAGGEPATAFVIRHGGTPYAYLNRCAHVPIELDWNEGDFFESSGLYLMCSTHGAVYIPSSGQCAGGPCRGGRLRPVALAERDGNLYWQPDDYIRPPTTVL</sequence>
<name>A0A6I3XN69_9BURK</name>
<keyword evidence="8" id="KW-1185">Reference proteome</keyword>
<evidence type="ECO:0000313" key="8">
    <source>
        <dbReference type="Proteomes" id="UP000431684"/>
    </source>
</evidence>
<dbReference type="PANTHER" id="PTHR40261:SF1">
    <property type="entry name" value="RIESKE DOMAIN-CONTAINING PROTEIN"/>
    <property type="match status" value="1"/>
</dbReference>
<dbReference type="CDD" id="cd03467">
    <property type="entry name" value="Rieske"/>
    <property type="match status" value="1"/>
</dbReference>
<accession>A0A6I3XN69</accession>
<dbReference type="GO" id="GO:0046872">
    <property type="term" value="F:metal ion binding"/>
    <property type="evidence" value="ECO:0007669"/>
    <property type="project" value="UniProtKB-KW"/>
</dbReference>
<keyword evidence="4" id="KW-0411">Iron-sulfur</keyword>
<dbReference type="Proteomes" id="UP000431684">
    <property type="component" value="Unassembled WGS sequence"/>
</dbReference>
<dbReference type="OrthoDB" id="9794779at2"/>
<dbReference type="Gene3D" id="2.102.10.10">
    <property type="entry name" value="Rieske [2Fe-2S] iron-sulphur domain"/>
    <property type="match status" value="1"/>
</dbReference>
<dbReference type="GO" id="GO:0051537">
    <property type="term" value="F:2 iron, 2 sulfur cluster binding"/>
    <property type="evidence" value="ECO:0007669"/>
    <property type="project" value="UniProtKB-KW"/>
</dbReference>
<proteinExistence type="predicted"/>
<evidence type="ECO:0000256" key="2">
    <source>
        <dbReference type="ARBA" id="ARBA00022723"/>
    </source>
</evidence>
<comment type="caution">
    <text evidence="7">The sequence shown here is derived from an EMBL/GenBank/DDBJ whole genome shotgun (WGS) entry which is preliminary data.</text>
</comment>
<dbReference type="SUPFAM" id="SSF50022">
    <property type="entry name" value="ISP domain"/>
    <property type="match status" value="1"/>
</dbReference>
<evidence type="ECO:0000256" key="4">
    <source>
        <dbReference type="ARBA" id="ARBA00023014"/>
    </source>
</evidence>
<gene>
    <name evidence="7" type="ORF">GJV26_19780</name>
</gene>
<reference evidence="7 8" key="1">
    <citation type="submission" date="2019-11" db="EMBL/GenBank/DDBJ databases">
        <title>Draft Genome Sequences of Six Type Strains of the Genus Massilia.</title>
        <authorList>
            <person name="Miess H."/>
            <person name="Frediansyah A."/>
            <person name="Goeker M."/>
            <person name="Gross H."/>
        </authorList>
    </citation>
    <scope>NUCLEOTIDE SEQUENCE [LARGE SCALE GENOMIC DNA]</scope>
    <source>
        <strain evidence="7 8">DSM 17513</strain>
    </source>
</reference>
<evidence type="ECO:0000256" key="5">
    <source>
        <dbReference type="SAM" id="MobiDB-lite"/>
    </source>
</evidence>
<feature type="region of interest" description="Disordered" evidence="5">
    <location>
        <begin position="1"/>
        <end position="27"/>
    </location>
</feature>
<feature type="compositionally biased region" description="Basic and acidic residues" evidence="5">
    <location>
        <begin position="11"/>
        <end position="24"/>
    </location>
</feature>
<evidence type="ECO:0000259" key="6">
    <source>
        <dbReference type="PROSITE" id="PS51296"/>
    </source>
</evidence>
<keyword evidence="1" id="KW-0001">2Fe-2S</keyword>
<dbReference type="PANTHER" id="PTHR40261">
    <property type="match status" value="1"/>
</dbReference>
<dbReference type="AlphaFoldDB" id="A0A6I3XN69"/>
<evidence type="ECO:0000256" key="3">
    <source>
        <dbReference type="ARBA" id="ARBA00023004"/>
    </source>
</evidence>
<dbReference type="Pfam" id="PF00355">
    <property type="entry name" value="Rieske"/>
    <property type="match status" value="1"/>
</dbReference>
<protein>
    <submittedName>
        <fullName evidence="7">Rieske 2Fe-2S domain-containing protein</fullName>
    </submittedName>
</protein>